<name>A0AC34FK95_9BILA</name>
<protein>
    <submittedName>
        <fullName evidence="2">Arrestin C-terminal-like domain-containing protein</fullName>
    </submittedName>
</protein>
<organism evidence="1 2">
    <name type="scientific">Panagrolaimus sp. ES5</name>
    <dbReference type="NCBI Taxonomy" id="591445"/>
    <lineage>
        <taxon>Eukaryota</taxon>
        <taxon>Metazoa</taxon>
        <taxon>Ecdysozoa</taxon>
        <taxon>Nematoda</taxon>
        <taxon>Chromadorea</taxon>
        <taxon>Rhabditida</taxon>
        <taxon>Tylenchina</taxon>
        <taxon>Panagrolaimomorpha</taxon>
        <taxon>Panagrolaimoidea</taxon>
        <taxon>Panagrolaimidae</taxon>
        <taxon>Panagrolaimus</taxon>
    </lineage>
</organism>
<reference evidence="2" key="1">
    <citation type="submission" date="2022-11" db="UniProtKB">
        <authorList>
            <consortium name="WormBaseParasite"/>
        </authorList>
    </citation>
    <scope>IDENTIFICATION</scope>
</reference>
<evidence type="ECO:0000313" key="2">
    <source>
        <dbReference type="WBParaSite" id="ES5_v2.g17533.t1"/>
    </source>
</evidence>
<evidence type="ECO:0000313" key="1">
    <source>
        <dbReference type="Proteomes" id="UP000887579"/>
    </source>
</evidence>
<sequence length="324" mass="36466">MPTVAINLVLVETRILSGDSIQAQVVIDSADPDTIVNELYAEEYMNTVIQLCRTPMPLTTGRHQFGFHATVPENSPSSYESQFGTIRYTIKVTMVANSQQATVAEVFPFLVVTKSYFDDIPSAIMRQIEYKDEVDFTVCSLPFGTVYLKVIMPRTGYRLGESIPVKVCVKNSTRKALKDCKMQLVLKTQFEAMSRYEHVNEKKLLEHIIDSFTLGRVKGKTDIEFDICHLKVPENAVPSQHSSRNEIEPNIIILSYVLRLSATPGIETEIPLLITSNGYRNTIKHGSVDQVPAAMNVIRPPNNNKPRLSIVEGNMNSRRVSYYC</sequence>
<dbReference type="WBParaSite" id="ES5_v2.g17533.t1">
    <property type="protein sequence ID" value="ES5_v2.g17533.t1"/>
    <property type="gene ID" value="ES5_v2.g17533"/>
</dbReference>
<accession>A0AC34FK95</accession>
<proteinExistence type="predicted"/>
<dbReference type="Proteomes" id="UP000887579">
    <property type="component" value="Unplaced"/>
</dbReference>